<evidence type="ECO:0000313" key="2">
    <source>
        <dbReference type="EMBL" id="KAK6924193.1"/>
    </source>
</evidence>
<evidence type="ECO:0000259" key="1">
    <source>
        <dbReference type="Pfam" id="PF08787"/>
    </source>
</evidence>
<feature type="domain" description="Alginate lyase 2" evidence="1">
    <location>
        <begin position="110"/>
        <end position="172"/>
    </location>
</feature>
<protein>
    <recommendedName>
        <fullName evidence="1">Alginate lyase 2 domain-containing protein</fullName>
    </recommendedName>
</protein>
<accession>A0AAN8VAH8</accession>
<name>A0AAN8VAH8_9MAGN</name>
<dbReference type="Pfam" id="PF08787">
    <property type="entry name" value="Alginate_lyase2"/>
    <property type="match status" value="1"/>
</dbReference>
<dbReference type="InterPro" id="IPR014895">
    <property type="entry name" value="Alginate_lyase_2"/>
</dbReference>
<keyword evidence="3" id="KW-1185">Reference proteome</keyword>
<dbReference type="PANTHER" id="PTHR33681:SF4">
    <property type="entry name" value="OS12G0171100 PROTEIN"/>
    <property type="match status" value="1"/>
</dbReference>
<dbReference type="InterPro" id="IPR013320">
    <property type="entry name" value="ConA-like_dom_sf"/>
</dbReference>
<dbReference type="EMBL" id="JBAMMX010000017">
    <property type="protein sequence ID" value="KAK6924193.1"/>
    <property type="molecule type" value="Genomic_DNA"/>
</dbReference>
<dbReference type="AlphaFoldDB" id="A0AAN8VAH8"/>
<organism evidence="2 3">
    <name type="scientific">Dillenia turbinata</name>
    <dbReference type="NCBI Taxonomy" id="194707"/>
    <lineage>
        <taxon>Eukaryota</taxon>
        <taxon>Viridiplantae</taxon>
        <taxon>Streptophyta</taxon>
        <taxon>Embryophyta</taxon>
        <taxon>Tracheophyta</taxon>
        <taxon>Spermatophyta</taxon>
        <taxon>Magnoliopsida</taxon>
        <taxon>eudicotyledons</taxon>
        <taxon>Gunneridae</taxon>
        <taxon>Pentapetalae</taxon>
        <taxon>Dilleniales</taxon>
        <taxon>Dilleniaceae</taxon>
        <taxon>Dillenia</taxon>
    </lineage>
</organism>
<proteinExistence type="predicted"/>
<dbReference type="SUPFAM" id="SSF49899">
    <property type="entry name" value="Concanavalin A-like lectins/glucanases"/>
    <property type="match status" value="1"/>
</dbReference>
<dbReference type="Proteomes" id="UP001370490">
    <property type="component" value="Unassembled WGS sequence"/>
</dbReference>
<comment type="caution">
    <text evidence="2">The sequence shown here is derived from an EMBL/GenBank/DDBJ whole genome shotgun (WGS) entry which is preliminary data.</text>
</comment>
<evidence type="ECO:0000313" key="3">
    <source>
        <dbReference type="Proteomes" id="UP001370490"/>
    </source>
</evidence>
<dbReference type="PANTHER" id="PTHR33681">
    <property type="entry name" value="BINDING PROTEIN, PUTATIVE, EXPRESSED-RELATED"/>
    <property type="match status" value="1"/>
</dbReference>
<gene>
    <name evidence="2" type="ORF">RJ641_010393</name>
</gene>
<sequence>MGCTSLGVYSDNPYAPTSITEPRTQIRIKIVCYQASAQTDPTKGFNEQPLDQSYFEIQKPYDMPVDQRYSFVDGVHKLWVYSTDKPDTPTSYTVPGTEIRIREWRTSNIYDRWFKLNVIHDVGASKVKIYIDGVLKYEAPGYGGDSHYFKCGVHAQNNASYHMESRWKNIRILKK</sequence>
<reference evidence="2 3" key="1">
    <citation type="submission" date="2023-12" db="EMBL/GenBank/DDBJ databases">
        <title>A high-quality genome assembly for Dillenia turbinata (Dilleniales).</title>
        <authorList>
            <person name="Chanderbali A."/>
        </authorList>
    </citation>
    <scope>NUCLEOTIDE SEQUENCE [LARGE SCALE GENOMIC DNA]</scope>
    <source>
        <strain evidence="2">LSX21</strain>
        <tissue evidence="2">Leaf</tissue>
    </source>
</reference>